<dbReference type="HOGENOM" id="CLU_092764_0_0_9"/>
<gene>
    <name evidence="1" type="ordered locus">PECL_225</name>
</gene>
<proteinExistence type="predicted"/>
<organism evidence="1 2">
    <name type="scientific">Pediococcus claussenii (strain ATCC BAA-344 / DSM 14800 / JCM 18046 / KCTC 3811 / LMG 21948 / P06)</name>
    <dbReference type="NCBI Taxonomy" id="701521"/>
    <lineage>
        <taxon>Bacteria</taxon>
        <taxon>Bacillati</taxon>
        <taxon>Bacillota</taxon>
        <taxon>Bacilli</taxon>
        <taxon>Lactobacillales</taxon>
        <taxon>Lactobacillaceae</taxon>
        <taxon>Pediococcus</taxon>
    </lineage>
</organism>
<dbReference type="RefSeq" id="WP_014214746.1">
    <property type="nucleotide sequence ID" value="NC_016605.1"/>
</dbReference>
<dbReference type="PATRIC" id="fig|701521.8.peg.215"/>
<dbReference type="EMBL" id="CP003137">
    <property type="protein sequence ID" value="AEV94548.1"/>
    <property type="molecule type" value="Genomic_DNA"/>
</dbReference>
<accession>G8PAA9</accession>
<dbReference type="eggNOG" id="ENOG5030E1E">
    <property type="taxonomic scope" value="Bacteria"/>
</dbReference>
<sequence length="260" mass="30325">MRDDYIYVHFESLVNLIYSRGISAGDFMNGVLQRPSNILLINGQTNDDLPIDSHTLFNELSGQDEIAEYMLTGAKQLRWIDFSQKESIGDLTDSDIADLLFMGHMGTHLSTPFSYKLQNDFVYLSLGENQVKTYYRRLKNFYSVLNLSILRHAETMQNEHRMMFRRVVHFDEIPQTMIRELIPVLSEGIIFAFDQAFEQDRQYRIPILMVSDSNLAPTLRSRESLYNKAAQIAVLKYNFKSRHWHMVISDPKAFDSDNLY</sequence>
<dbReference type="STRING" id="701521.PECL_225"/>
<dbReference type="AlphaFoldDB" id="G8PAA9"/>
<dbReference type="Proteomes" id="UP000005444">
    <property type="component" value="Chromosome"/>
</dbReference>
<evidence type="ECO:0000313" key="1">
    <source>
        <dbReference type="EMBL" id="AEV94548.1"/>
    </source>
</evidence>
<reference evidence="1 2" key="1">
    <citation type="journal article" date="2012" name="J. Bacteriol.">
        <title>Complete Genome Sequence of the Beer Spoilage Organism Pediococcus claussenii ATCC BAA-344T.</title>
        <authorList>
            <person name="Pittet V."/>
            <person name="Abegunde T."/>
            <person name="Marfleet T."/>
            <person name="Haakensen M."/>
            <person name="Morrow K."/>
            <person name="Jayaprakash T."/>
            <person name="Schroeder K."/>
            <person name="Trost B."/>
            <person name="Byrns S."/>
            <person name="Bergsveinson J."/>
            <person name="Kusalik A."/>
            <person name="Ziola B."/>
        </authorList>
    </citation>
    <scope>NUCLEOTIDE SEQUENCE [LARGE SCALE GENOMIC DNA]</scope>
    <source>
        <strain evidence="1 2">ATCC BAA-344</strain>
    </source>
</reference>
<evidence type="ECO:0000313" key="2">
    <source>
        <dbReference type="Proteomes" id="UP000005444"/>
    </source>
</evidence>
<dbReference type="KEGG" id="pce:PECL_225"/>
<protein>
    <submittedName>
        <fullName evidence="1">Uncharacterized protein</fullName>
    </submittedName>
</protein>
<keyword evidence="2" id="KW-1185">Reference proteome</keyword>
<name>G8PAA9_PEDCP</name>